<dbReference type="EMBL" id="BK032742">
    <property type="protein sequence ID" value="DAF57886.1"/>
    <property type="molecule type" value="Genomic_DNA"/>
</dbReference>
<proteinExistence type="predicted"/>
<accession>A0A8S5T3Q9</accession>
<reference evidence="1" key="1">
    <citation type="journal article" date="2021" name="Proc. Natl. Acad. Sci. U.S.A.">
        <title>A Catalog of Tens of Thousands of Viruses from Human Metagenomes Reveals Hidden Associations with Chronic Diseases.</title>
        <authorList>
            <person name="Tisza M.J."/>
            <person name="Buck C.B."/>
        </authorList>
    </citation>
    <scope>NUCLEOTIDE SEQUENCE</scope>
    <source>
        <strain evidence="1">CtaA31</strain>
    </source>
</reference>
<name>A0A8S5T3Q9_9CAUD</name>
<protein>
    <submittedName>
        <fullName evidence="1">Baseplate structural protein</fullName>
    </submittedName>
</protein>
<organism evidence="1">
    <name type="scientific">Siphoviridae sp. ctaA31</name>
    <dbReference type="NCBI Taxonomy" id="2827894"/>
    <lineage>
        <taxon>Viruses</taxon>
        <taxon>Duplodnaviria</taxon>
        <taxon>Heunggongvirae</taxon>
        <taxon>Uroviricota</taxon>
        <taxon>Caudoviricetes</taxon>
    </lineage>
</organism>
<sequence>MSFTANNTGGKYYSDVLNSSDKQYGLRKNDGPTYYTERTIVRSSDVGNGSGERSAKVSLVQPYITVHFWKRTA</sequence>
<evidence type="ECO:0000313" key="1">
    <source>
        <dbReference type="EMBL" id="DAF57886.1"/>
    </source>
</evidence>